<feature type="compositionally biased region" description="Basic and acidic residues" evidence="1">
    <location>
        <begin position="225"/>
        <end position="246"/>
    </location>
</feature>
<proteinExistence type="predicted"/>
<comment type="caution">
    <text evidence="2">The sequence shown here is derived from an EMBL/GenBank/DDBJ whole genome shotgun (WGS) entry which is preliminary data.</text>
</comment>
<dbReference type="OrthoDB" id="2402960at2759"/>
<sequence>MQSSRWARQAEPAKAPSVEPEPEPAPTTSPSVTEPVSQDPEPQVQPSSFDGPYDDGTMDEFAQTRPPDDLFDDEFTPMPEPIVEAEPPAPPEPEPVRGVASGVRGGRGARRGGAGNTIPSAGRIQTQRSEEAPKADGQIATSTTPIAQDGEDAEGEKQIPQGPAKMRSEAVRGDRSGTGGVKKAKLTEEQLTARMQAMALKSSQLEAAHARAADDLAKFEAREAQAAVRRKEDRQNRQQMMGEREKNRQRKLQALGGREWDAEKKEEDYAPDRIRGASRGAHGGVAGSRYAQRDAEAHEDGEEQKNYFAPRGRGRGRGGRGRGRDNRDGPSSRAEKGPEQVPPAASDFPELPISKPREAEGDEKKPQTLEFPVKKSLASPGDIRSWADQVEGALSP</sequence>
<name>A0A9P4IFF4_9PEZI</name>
<reference evidence="2" key="1">
    <citation type="journal article" date="2020" name="Stud. Mycol.">
        <title>101 Dothideomycetes genomes: a test case for predicting lifestyles and emergence of pathogens.</title>
        <authorList>
            <person name="Haridas S."/>
            <person name="Albert R."/>
            <person name="Binder M."/>
            <person name="Bloem J."/>
            <person name="Labutti K."/>
            <person name="Salamov A."/>
            <person name="Andreopoulos B."/>
            <person name="Baker S."/>
            <person name="Barry K."/>
            <person name="Bills G."/>
            <person name="Bluhm B."/>
            <person name="Cannon C."/>
            <person name="Castanera R."/>
            <person name="Culley D."/>
            <person name="Daum C."/>
            <person name="Ezra D."/>
            <person name="Gonzalez J."/>
            <person name="Henrissat B."/>
            <person name="Kuo A."/>
            <person name="Liang C."/>
            <person name="Lipzen A."/>
            <person name="Lutzoni F."/>
            <person name="Magnuson J."/>
            <person name="Mondo S."/>
            <person name="Nolan M."/>
            <person name="Ohm R."/>
            <person name="Pangilinan J."/>
            <person name="Park H.-J."/>
            <person name="Ramirez L."/>
            <person name="Alfaro M."/>
            <person name="Sun H."/>
            <person name="Tritt A."/>
            <person name="Yoshinaga Y."/>
            <person name="Zwiers L.-H."/>
            <person name="Turgeon B."/>
            <person name="Goodwin S."/>
            <person name="Spatafora J."/>
            <person name="Crous P."/>
            <person name="Grigoriev I."/>
        </authorList>
    </citation>
    <scope>NUCLEOTIDE SEQUENCE</scope>
    <source>
        <strain evidence="2">CBS 133067</strain>
    </source>
</reference>
<evidence type="ECO:0000256" key="1">
    <source>
        <dbReference type="SAM" id="MobiDB-lite"/>
    </source>
</evidence>
<feature type="compositionally biased region" description="Basic and acidic residues" evidence="1">
    <location>
        <begin position="166"/>
        <end position="175"/>
    </location>
</feature>
<evidence type="ECO:0000313" key="3">
    <source>
        <dbReference type="Proteomes" id="UP000799772"/>
    </source>
</evidence>
<dbReference type="Proteomes" id="UP000799772">
    <property type="component" value="Unassembled WGS sequence"/>
</dbReference>
<dbReference type="AlphaFoldDB" id="A0A9P4IFF4"/>
<dbReference type="EMBL" id="ML978127">
    <property type="protein sequence ID" value="KAF2098310.1"/>
    <property type="molecule type" value="Genomic_DNA"/>
</dbReference>
<feature type="compositionally biased region" description="Basic and acidic residues" evidence="1">
    <location>
        <begin position="258"/>
        <end position="275"/>
    </location>
</feature>
<gene>
    <name evidence="2" type="ORF">NA57DRAFT_57471</name>
</gene>
<protein>
    <submittedName>
        <fullName evidence="2">Uncharacterized protein</fullName>
    </submittedName>
</protein>
<feature type="compositionally biased region" description="Low complexity" evidence="1">
    <location>
        <begin position="26"/>
        <end position="37"/>
    </location>
</feature>
<feature type="compositionally biased region" description="Gly residues" evidence="1">
    <location>
        <begin position="103"/>
        <end position="115"/>
    </location>
</feature>
<keyword evidence="3" id="KW-1185">Reference proteome</keyword>
<feature type="compositionally biased region" description="Basic and acidic residues" evidence="1">
    <location>
        <begin position="322"/>
        <end position="338"/>
    </location>
</feature>
<feature type="compositionally biased region" description="Basic residues" evidence="1">
    <location>
        <begin position="312"/>
        <end position="321"/>
    </location>
</feature>
<feature type="compositionally biased region" description="Polar residues" evidence="1">
    <location>
        <begin position="117"/>
        <end position="127"/>
    </location>
</feature>
<feature type="region of interest" description="Disordered" evidence="1">
    <location>
        <begin position="225"/>
        <end position="396"/>
    </location>
</feature>
<evidence type="ECO:0000313" key="2">
    <source>
        <dbReference type="EMBL" id="KAF2098310.1"/>
    </source>
</evidence>
<organism evidence="2 3">
    <name type="scientific">Rhizodiscina lignyota</name>
    <dbReference type="NCBI Taxonomy" id="1504668"/>
    <lineage>
        <taxon>Eukaryota</taxon>
        <taxon>Fungi</taxon>
        <taxon>Dikarya</taxon>
        <taxon>Ascomycota</taxon>
        <taxon>Pezizomycotina</taxon>
        <taxon>Dothideomycetes</taxon>
        <taxon>Pleosporomycetidae</taxon>
        <taxon>Aulographales</taxon>
        <taxon>Rhizodiscinaceae</taxon>
        <taxon>Rhizodiscina</taxon>
    </lineage>
</organism>
<feature type="compositionally biased region" description="Basic and acidic residues" evidence="1">
    <location>
        <begin position="355"/>
        <end position="367"/>
    </location>
</feature>
<accession>A0A9P4IFF4</accession>
<feature type="region of interest" description="Disordered" evidence="1">
    <location>
        <begin position="1"/>
        <end position="186"/>
    </location>
</feature>